<organism evidence="2 3">
    <name type="scientific">Nitrobacter winogradskyi</name>
    <name type="common">Nitrobacter agilis</name>
    <dbReference type="NCBI Taxonomy" id="913"/>
    <lineage>
        <taxon>Bacteria</taxon>
        <taxon>Pseudomonadati</taxon>
        <taxon>Pseudomonadota</taxon>
        <taxon>Alphaproteobacteria</taxon>
        <taxon>Hyphomicrobiales</taxon>
        <taxon>Nitrobacteraceae</taxon>
        <taxon>Nitrobacter</taxon>
    </lineage>
</organism>
<dbReference type="Proteomes" id="UP000318825">
    <property type="component" value="Unassembled WGS sequence"/>
</dbReference>
<accession>A0A4Y3WFP8</accession>
<feature type="signal peptide" evidence="1">
    <location>
        <begin position="1"/>
        <end position="21"/>
    </location>
</feature>
<name>A0A4Y3WFP8_NITWI</name>
<dbReference type="EMBL" id="BJNF01000145">
    <property type="protein sequence ID" value="GEC17703.1"/>
    <property type="molecule type" value="Genomic_DNA"/>
</dbReference>
<sequence>MLKFSSTCLLASVLAAASAIAAPDDPQVRLGPDGKSAIEVSNLTATTACPTARSTGTILKRHFEEGRGFAGITFKDDKFGESYINLRDPGTIEDEKLRASIVSALDNLLREGERLELIVKSCGAGGRIEKLDAARHIVAVPATAATISPTATMGRIEGRLAYPSDFIPSDLNACAENIDTKATVCTSKKIKLPNKGGTGYQLSVPAGTYYVFAILPLDSKDNYNKDGSRAYYSELVTCGYDARTCKSHALIPVVVEAGKTVKNISPGDYYDDKQVRQPVPEAVKGVGSALLAAQTGGAALEPGEYEGTADYGGDIVLSVKGADAAIEVTKPGCVGNADGKLKKVRADQWEMRPDWPGCVIRFKQDGKRVKIKEGNKCHPLHGTSCSFDGLVSIQRKPVADRPTQNQ</sequence>
<dbReference type="OrthoDB" id="8164080at2"/>
<evidence type="ECO:0000313" key="3">
    <source>
        <dbReference type="Proteomes" id="UP000318825"/>
    </source>
</evidence>
<evidence type="ECO:0000256" key="1">
    <source>
        <dbReference type="SAM" id="SignalP"/>
    </source>
</evidence>
<proteinExistence type="predicted"/>
<evidence type="ECO:0000313" key="2">
    <source>
        <dbReference type="EMBL" id="GEC17703.1"/>
    </source>
</evidence>
<feature type="chain" id="PRO_5021432206" evidence="1">
    <location>
        <begin position="22"/>
        <end position="406"/>
    </location>
</feature>
<reference evidence="2 3" key="1">
    <citation type="submission" date="2019-06" db="EMBL/GenBank/DDBJ databases">
        <title>Whole genome shotgun sequence of Nitrobacter winogradskyi NBRC 14297.</title>
        <authorList>
            <person name="Hosoyama A."/>
            <person name="Uohara A."/>
            <person name="Ohji S."/>
            <person name="Ichikawa N."/>
        </authorList>
    </citation>
    <scope>NUCLEOTIDE SEQUENCE [LARGE SCALE GENOMIC DNA]</scope>
    <source>
        <strain evidence="2 3">NBRC 14297</strain>
    </source>
</reference>
<dbReference type="AlphaFoldDB" id="A0A4Y3WFP8"/>
<dbReference type="RefSeq" id="WP_141385408.1">
    <property type="nucleotide sequence ID" value="NZ_BJNF01000145.1"/>
</dbReference>
<protein>
    <submittedName>
        <fullName evidence="2">Uncharacterized protein</fullName>
    </submittedName>
</protein>
<comment type="caution">
    <text evidence="2">The sequence shown here is derived from an EMBL/GenBank/DDBJ whole genome shotgun (WGS) entry which is preliminary data.</text>
</comment>
<keyword evidence="1" id="KW-0732">Signal</keyword>
<gene>
    <name evidence="2" type="ORF">NWI01_35950</name>
</gene>